<comment type="caution">
    <text evidence="1">The sequence shown here is derived from an EMBL/GenBank/DDBJ whole genome shotgun (WGS) entry which is preliminary data.</text>
</comment>
<dbReference type="STRING" id="1125779.HMPREF1219_01519"/>
<dbReference type="EMBL" id="ATBY01000015">
    <property type="protein sequence ID" value="EPD68339.1"/>
    <property type="molecule type" value="Genomic_DNA"/>
</dbReference>
<evidence type="ECO:0000313" key="2">
    <source>
        <dbReference type="Proteomes" id="UP000014408"/>
    </source>
</evidence>
<dbReference type="RefSeq" id="WP_016458265.1">
    <property type="nucleotide sequence ID" value="NZ_KE150447.1"/>
</dbReference>
<accession>S2ZWC2</accession>
<protein>
    <recommendedName>
        <fullName evidence="3">DAGKc domain-containing protein</fullName>
    </recommendedName>
</protein>
<dbReference type="eggNOG" id="COG1597">
    <property type="taxonomic scope" value="Bacteria"/>
</dbReference>
<gene>
    <name evidence="1" type="ORF">HMPREF1219_01519</name>
</gene>
<dbReference type="Proteomes" id="UP000014408">
    <property type="component" value="Unassembled WGS sequence"/>
</dbReference>
<dbReference type="AlphaFoldDB" id="S2ZWC2"/>
<reference evidence="1 2" key="1">
    <citation type="submission" date="2013-05" db="EMBL/GenBank/DDBJ databases">
        <title>The Genome Sequence of Corynebacterium pyruviciproducens 1773O (ATCC BAA-1742).</title>
        <authorList>
            <consortium name="The Broad Institute Genomics Platform"/>
            <person name="Earl A."/>
            <person name="Ward D."/>
            <person name="Feldgarden M."/>
            <person name="Gevers D."/>
            <person name="Tong J."/>
            <person name="Walker B."/>
            <person name="Young S."/>
            <person name="Zeng Q."/>
            <person name="Gargeya S."/>
            <person name="Fitzgerald M."/>
            <person name="Haas B."/>
            <person name="Abouelleil A."/>
            <person name="Allen A.W."/>
            <person name="Alvarado L."/>
            <person name="Arachchi H.M."/>
            <person name="Berlin A.M."/>
            <person name="Chapman S.B."/>
            <person name="Gainer-Dewar J."/>
            <person name="Goldberg J."/>
            <person name="Griggs A."/>
            <person name="Gujja S."/>
            <person name="Hansen M."/>
            <person name="Howarth C."/>
            <person name="Imamovic A."/>
            <person name="Ireland A."/>
            <person name="Larimer J."/>
            <person name="McCowan C."/>
            <person name="Murphy C."/>
            <person name="Pearson M."/>
            <person name="Poon T.W."/>
            <person name="Priest M."/>
            <person name="Roberts A."/>
            <person name="Saif S."/>
            <person name="Shea T."/>
            <person name="Sisk P."/>
            <person name="Sykes S."/>
            <person name="Wortman J."/>
            <person name="Nusbaum C."/>
            <person name="Birren B."/>
        </authorList>
    </citation>
    <scope>NUCLEOTIDE SEQUENCE [LARGE SCALE GENOMIC DNA]</scope>
    <source>
        <strain evidence="1 2">ATCC BAA-1742</strain>
    </source>
</reference>
<evidence type="ECO:0008006" key="3">
    <source>
        <dbReference type="Google" id="ProtNLM"/>
    </source>
</evidence>
<dbReference type="HOGENOM" id="CLU_087221_0_0_11"/>
<evidence type="ECO:0000313" key="1">
    <source>
        <dbReference type="EMBL" id="EPD68339.1"/>
    </source>
</evidence>
<organism evidence="1 2">
    <name type="scientific">Corynebacterium pyruviciproducens ATCC BAA-1742</name>
    <dbReference type="NCBI Taxonomy" id="1125779"/>
    <lineage>
        <taxon>Bacteria</taxon>
        <taxon>Bacillati</taxon>
        <taxon>Actinomycetota</taxon>
        <taxon>Actinomycetes</taxon>
        <taxon>Mycobacteriales</taxon>
        <taxon>Corynebacteriaceae</taxon>
        <taxon>Corynebacterium</taxon>
    </lineage>
</organism>
<sequence>MKILCVACGTDPLPGVEHIRCDEVPTRSQLRPLDILARLVLPHDPTPSLDEIAAMPDVEHLGTPKPAPQHPSEPVRIVVCGSDAALSAVLTRLMRADTMWMEVAYVATGATNVTWAVDASRALSAPAVPAPTIRSDQAIVVVGSATITNMDRTQEISGEIIVDDAVLVHHGADPAARFYGTFGARLVPMLDTPGIAAARLTTPLLADAPTGPFHESDPIARQRLSKLPIVGKLMRGAVTGGTDPESVTTGRAVQAGGVNLGVTIDGVDHPRPLKRVTFYRHLRDMQIVR</sequence>
<dbReference type="PATRIC" id="fig|1125779.3.peg.1479"/>
<keyword evidence="2" id="KW-1185">Reference proteome</keyword>
<name>S2ZWC2_9CORY</name>
<proteinExistence type="predicted"/>